<feature type="non-terminal residue" evidence="2">
    <location>
        <position position="404"/>
    </location>
</feature>
<keyword evidence="3" id="KW-1185">Reference proteome</keyword>
<evidence type="ECO:0000256" key="1">
    <source>
        <dbReference type="SAM" id="MobiDB-lite"/>
    </source>
</evidence>
<feature type="region of interest" description="Disordered" evidence="1">
    <location>
        <begin position="366"/>
        <end position="404"/>
    </location>
</feature>
<dbReference type="Proteomes" id="UP000654075">
    <property type="component" value="Unassembled WGS sequence"/>
</dbReference>
<name>A0A813GJY9_POLGL</name>
<dbReference type="AlphaFoldDB" id="A0A813GJY9"/>
<organism evidence="2 3">
    <name type="scientific">Polarella glacialis</name>
    <name type="common">Dinoflagellate</name>
    <dbReference type="NCBI Taxonomy" id="89957"/>
    <lineage>
        <taxon>Eukaryota</taxon>
        <taxon>Sar</taxon>
        <taxon>Alveolata</taxon>
        <taxon>Dinophyceae</taxon>
        <taxon>Suessiales</taxon>
        <taxon>Suessiaceae</taxon>
        <taxon>Polarella</taxon>
    </lineage>
</organism>
<reference evidence="2" key="1">
    <citation type="submission" date="2021-02" db="EMBL/GenBank/DDBJ databases">
        <authorList>
            <person name="Dougan E. K."/>
            <person name="Rhodes N."/>
            <person name="Thang M."/>
            <person name="Chan C."/>
        </authorList>
    </citation>
    <scope>NUCLEOTIDE SEQUENCE</scope>
</reference>
<dbReference type="EMBL" id="CAJNNV010029167">
    <property type="protein sequence ID" value="CAE8627393.1"/>
    <property type="molecule type" value="Genomic_DNA"/>
</dbReference>
<proteinExistence type="predicted"/>
<gene>
    <name evidence="2" type="ORF">PGLA1383_LOCUS44178</name>
</gene>
<sequence>PRPLARSASAPGGASALNATLSKASSVHTKASHSCLTEGGAKWDPYRFVHHSDGAVSFQALGSADPLPCGGSWTPSTELFLDADKRQPFVAAPWAPLGESGPRGSPFVDGQRLYPFTLSYAPLKAQPPVPQKLWPPEAAAERRTVVLAATDARARNQWLESFAQKAHNEGLRPAVGRPSAQAARPGRPRRRFAALGEFHCGLPLAGRQQLQSALPRLPPGRPELWEASSSLRVVQDLYNGYAADPLQALLSSSGGSKLPPKDCHAAQPFDSSLIRRANFTSSAGPPGRTGGHMPSAKSGSDMLMTYLHASKLPSTPAAVASGRLIIGDHSHLAPPFSRHIVRDGKVTDGGRYGNWAIGHGSHTGYWDRNTPAHSRPGSSSGAHEELAQTNSQSLGKFLPRGVPF</sequence>
<feature type="non-terminal residue" evidence="2">
    <location>
        <position position="1"/>
    </location>
</feature>
<evidence type="ECO:0000313" key="3">
    <source>
        <dbReference type="Proteomes" id="UP000654075"/>
    </source>
</evidence>
<protein>
    <submittedName>
        <fullName evidence="2">Uncharacterized protein</fullName>
    </submittedName>
</protein>
<accession>A0A813GJY9</accession>
<comment type="caution">
    <text evidence="2">The sequence shown here is derived from an EMBL/GenBank/DDBJ whole genome shotgun (WGS) entry which is preliminary data.</text>
</comment>
<feature type="compositionally biased region" description="Polar residues" evidence="1">
    <location>
        <begin position="376"/>
        <end position="394"/>
    </location>
</feature>
<evidence type="ECO:0000313" key="2">
    <source>
        <dbReference type="EMBL" id="CAE8627393.1"/>
    </source>
</evidence>